<feature type="chain" id="PRO_5040158870" evidence="1">
    <location>
        <begin position="23"/>
        <end position="104"/>
    </location>
</feature>
<gene>
    <name evidence="2" type="ORF">ALEPTO_LOCUS5257</name>
</gene>
<dbReference type="AlphaFoldDB" id="A0A9N9AQB0"/>
<evidence type="ECO:0000256" key="1">
    <source>
        <dbReference type="SAM" id="SignalP"/>
    </source>
</evidence>
<protein>
    <submittedName>
        <fullName evidence="2">5755_t:CDS:1</fullName>
    </submittedName>
</protein>
<evidence type="ECO:0000313" key="3">
    <source>
        <dbReference type="Proteomes" id="UP000789508"/>
    </source>
</evidence>
<accession>A0A9N9AQB0</accession>
<dbReference type="EMBL" id="CAJVPS010001433">
    <property type="protein sequence ID" value="CAG8537766.1"/>
    <property type="molecule type" value="Genomic_DNA"/>
</dbReference>
<keyword evidence="3" id="KW-1185">Reference proteome</keyword>
<evidence type="ECO:0000313" key="2">
    <source>
        <dbReference type="EMBL" id="CAG8537766.1"/>
    </source>
</evidence>
<comment type="caution">
    <text evidence="2">The sequence shown here is derived from an EMBL/GenBank/DDBJ whole genome shotgun (WGS) entry which is preliminary data.</text>
</comment>
<proteinExistence type="predicted"/>
<sequence length="104" mass="10667">MKFQSIVLSLTVVAASVIYAQACTVFLIGTAYSSQTGNVGGGCFGLGGDNNVTSATTSDPNTTYIFYSDYGCQGTTLGNGTDATNFSPAIVYPYSIFVVCPGSS</sequence>
<dbReference type="Proteomes" id="UP000789508">
    <property type="component" value="Unassembled WGS sequence"/>
</dbReference>
<organism evidence="2 3">
    <name type="scientific">Ambispora leptoticha</name>
    <dbReference type="NCBI Taxonomy" id="144679"/>
    <lineage>
        <taxon>Eukaryota</taxon>
        <taxon>Fungi</taxon>
        <taxon>Fungi incertae sedis</taxon>
        <taxon>Mucoromycota</taxon>
        <taxon>Glomeromycotina</taxon>
        <taxon>Glomeromycetes</taxon>
        <taxon>Archaeosporales</taxon>
        <taxon>Ambisporaceae</taxon>
        <taxon>Ambispora</taxon>
    </lineage>
</organism>
<dbReference type="OrthoDB" id="2419552at2759"/>
<feature type="signal peptide" evidence="1">
    <location>
        <begin position="1"/>
        <end position="22"/>
    </location>
</feature>
<reference evidence="2" key="1">
    <citation type="submission" date="2021-06" db="EMBL/GenBank/DDBJ databases">
        <authorList>
            <person name="Kallberg Y."/>
            <person name="Tangrot J."/>
            <person name="Rosling A."/>
        </authorList>
    </citation>
    <scope>NUCLEOTIDE SEQUENCE</scope>
    <source>
        <strain evidence="2">FL130A</strain>
    </source>
</reference>
<keyword evidence="1" id="KW-0732">Signal</keyword>
<name>A0A9N9AQB0_9GLOM</name>